<keyword evidence="1" id="KW-1133">Transmembrane helix</keyword>
<protein>
    <submittedName>
        <fullName evidence="2">Uncharacterized protein</fullName>
    </submittedName>
</protein>
<evidence type="ECO:0000256" key="1">
    <source>
        <dbReference type="SAM" id="Phobius"/>
    </source>
</evidence>
<sequence length="123" mass="14503">MINHSYTYNHKLIFSWFITLLLFLGIGGYTNYTQPISYENTIELVISTKEDIPEIASYNKAIESNKKFIYNNADLRFLSKLHNTIYFIKSKEFNNTISLTLKHKKFFPKDNNYTSEENSFHIG</sequence>
<feature type="transmembrane region" description="Helical" evidence="1">
    <location>
        <begin position="12"/>
        <end position="32"/>
    </location>
</feature>
<organism evidence="2 3">
    <name type="scientific">Aquimarina amphilecti</name>
    <dbReference type="NCBI Taxonomy" id="1038014"/>
    <lineage>
        <taxon>Bacteria</taxon>
        <taxon>Pseudomonadati</taxon>
        <taxon>Bacteroidota</taxon>
        <taxon>Flavobacteriia</taxon>
        <taxon>Flavobacteriales</taxon>
        <taxon>Flavobacteriaceae</taxon>
        <taxon>Aquimarina</taxon>
    </lineage>
</organism>
<reference evidence="2 3" key="1">
    <citation type="submission" date="2016-10" db="EMBL/GenBank/DDBJ databases">
        <authorList>
            <person name="de Groot N.N."/>
        </authorList>
    </citation>
    <scope>NUCLEOTIDE SEQUENCE [LARGE SCALE GENOMIC DNA]</scope>
    <source>
        <strain evidence="2 3">DSM 25232</strain>
    </source>
</reference>
<dbReference type="STRING" id="1038014.SAMN04487910_3656"/>
<dbReference type="EMBL" id="FOAB01000007">
    <property type="protein sequence ID" value="SEL94065.1"/>
    <property type="molecule type" value="Genomic_DNA"/>
</dbReference>
<keyword evidence="1" id="KW-0472">Membrane</keyword>
<name>A0A1H7UBK8_AQUAM</name>
<dbReference type="AlphaFoldDB" id="A0A1H7UBK8"/>
<dbReference type="Proteomes" id="UP000198521">
    <property type="component" value="Unassembled WGS sequence"/>
</dbReference>
<proteinExistence type="predicted"/>
<dbReference type="RefSeq" id="WP_091411120.1">
    <property type="nucleotide sequence ID" value="NZ_FOAB01000007.1"/>
</dbReference>
<keyword evidence="3" id="KW-1185">Reference proteome</keyword>
<keyword evidence="1" id="KW-0812">Transmembrane</keyword>
<dbReference type="OrthoDB" id="9913456at2"/>
<accession>A0A1H7UBK8</accession>
<evidence type="ECO:0000313" key="2">
    <source>
        <dbReference type="EMBL" id="SEL94065.1"/>
    </source>
</evidence>
<gene>
    <name evidence="2" type="ORF">SAMN04487910_3656</name>
</gene>
<evidence type="ECO:0000313" key="3">
    <source>
        <dbReference type="Proteomes" id="UP000198521"/>
    </source>
</evidence>